<dbReference type="PANTHER" id="PTHR30532:SF1">
    <property type="entry name" value="IRON(3+)-HYDROXAMATE-BINDING PROTEIN FHUD"/>
    <property type="match status" value="1"/>
</dbReference>
<evidence type="ECO:0000259" key="6">
    <source>
        <dbReference type="PROSITE" id="PS50983"/>
    </source>
</evidence>
<keyword evidence="4" id="KW-0406">Ion transport</keyword>
<sequence>MVTGRAAKSGPDRRAILTAAGLWLAAASSLRALPSQPRLAAIDWAMLETAILIGHMPVAACELIRYREDAMQPKVPAKVVDLGLRGAPNFELLQLTRPDLILTSPYYMRYQDRLASLAPVLNLPFYVPGEAPLPKAFAAVDALSAAVGDPDAGGRATARAEAELDDLAARLRGFSDRPVALVNIGDARHLRAFGFDSLFGSTLNRLGLRNAWTEGTRFSFLAPVPIERLATMPEARLVVVGDIPVAAHRALRRSILWQALPPVVEGRLYQLPDVNAFGGVPAALRFARLLAGAFASGPIGWS</sequence>
<keyword evidence="3" id="KW-0813">Transport</keyword>
<protein>
    <submittedName>
        <fullName evidence="7">Iron-siderophore ABC transporter substrate-binding protein</fullName>
    </submittedName>
</protein>
<dbReference type="PANTHER" id="PTHR30532">
    <property type="entry name" value="IRON III DICITRATE-BINDING PERIPLASMIC PROTEIN"/>
    <property type="match status" value="1"/>
</dbReference>
<reference evidence="7 8" key="1">
    <citation type="submission" date="2022-04" db="EMBL/GenBank/DDBJ databases">
        <title>Paracoccus sp. YLB-12 draft genome sequence.</title>
        <authorList>
            <person name="Yu L."/>
        </authorList>
    </citation>
    <scope>NUCLEOTIDE SEQUENCE [LARGE SCALE GENOMIC DNA]</scope>
    <source>
        <strain evidence="7 8">YLB-12</strain>
    </source>
</reference>
<keyword evidence="5" id="KW-0732">Signal</keyword>
<keyword evidence="8" id="KW-1185">Reference proteome</keyword>
<dbReference type="Gene3D" id="3.40.50.1980">
    <property type="entry name" value="Nitrogenase molybdenum iron protein domain"/>
    <property type="match status" value="2"/>
</dbReference>
<dbReference type="InterPro" id="IPR002491">
    <property type="entry name" value="ABC_transptr_periplasmic_BD"/>
</dbReference>
<dbReference type="Pfam" id="PF01497">
    <property type="entry name" value="Peripla_BP_2"/>
    <property type="match status" value="1"/>
</dbReference>
<keyword evidence="4" id="KW-0408">Iron</keyword>
<name>A0ABT2K8U2_9RHOB</name>
<comment type="caution">
    <text evidence="7">The sequence shown here is derived from an EMBL/GenBank/DDBJ whole genome shotgun (WGS) entry which is preliminary data.</text>
</comment>
<dbReference type="SUPFAM" id="SSF53807">
    <property type="entry name" value="Helical backbone' metal receptor"/>
    <property type="match status" value="1"/>
</dbReference>
<keyword evidence="4" id="KW-0410">Iron transport</keyword>
<organism evidence="7 8">
    <name type="scientific">Paracoccus maritimus</name>
    <dbReference type="NCBI Taxonomy" id="2933292"/>
    <lineage>
        <taxon>Bacteria</taxon>
        <taxon>Pseudomonadati</taxon>
        <taxon>Pseudomonadota</taxon>
        <taxon>Alphaproteobacteria</taxon>
        <taxon>Rhodobacterales</taxon>
        <taxon>Paracoccaceae</taxon>
        <taxon>Paracoccus</taxon>
    </lineage>
</organism>
<feature type="domain" description="Fe/B12 periplasmic-binding" evidence="6">
    <location>
        <begin position="38"/>
        <end position="298"/>
    </location>
</feature>
<dbReference type="Proteomes" id="UP001320702">
    <property type="component" value="Unassembled WGS sequence"/>
</dbReference>
<evidence type="ECO:0000256" key="2">
    <source>
        <dbReference type="ARBA" id="ARBA00008814"/>
    </source>
</evidence>
<comment type="subcellular location">
    <subcellularLocation>
        <location evidence="1">Cell envelope</location>
    </subcellularLocation>
</comment>
<evidence type="ECO:0000256" key="5">
    <source>
        <dbReference type="ARBA" id="ARBA00022729"/>
    </source>
</evidence>
<evidence type="ECO:0000313" key="8">
    <source>
        <dbReference type="Proteomes" id="UP001320702"/>
    </source>
</evidence>
<dbReference type="PROSITE" id="PS50983">
    <property type="entry name" value="FE_B12_PBP"/>
    <property type="match status" value="1"/>
</dbReference>
<gene>
    <name evidence="7" type="ORF">MU516_08710</name>
</gene>
<dbReference type="EMBL" id="JANAVZ010000004">
    <property type="protein sequence ID" value="MCT4332950.1"/>
    <property type="molecule type" value="Genomic_DNA"/>
</dbReference>
<proteinExistence type="inferred from homology"/>
<dbReference type="CDD" id="cd01146">
    <property type="entry name" value="FhuD"/>
    <property type="match status" value="1"/>
</dbReference>
<evidence type="ECO:0000313" key="7">
    <source>
        <dbReference type="EMBL" id="MCT4332950.1"/>
    </source>
</evidence>
<evidence type="ECO:0000256" key="1">
    <source>
        <dbReference type="ARBA" id="ARBA00004196"/>
    </source>
</evidence>
<accession>A0ABT2K8U2</accession>
<comment type="similarity">
    <text evidence="2">Belongs to the bacterial solute-binding protein 8 family.</text>
</comment>
<evidence type="ECO:0000256" key="4">
    <source>
        <dbReference type="ARBA" id="ARBA00022496"/>
    </source>
</evidence>
<dbReference type="InterPro" id="IPR051313">
    <property type="entry name" value="Bact_iron-sidero_bind"/>
</dbReference>
<dbReference type="PRINTS" id="PR01715">
    <property type="entry name" value="FERRIBNDNGPP"/>
</dbReference>
<evidence type="ECO:0000256" key="3">
    <source>
        <dbReference type="ARBA" id="ARBA00022448"/>
    </source>
</evidence>